<accession>A0ABT5R0A2</accession>
<dbReference type="RefSeq" id="WP_274164551.1">
    <property type="nucleotide sequence ID" value="NZ_JAJUBC010000011.1"/>
</dbReference>
<dbReference type="InterPro" id="IPR036388">
    <property type="entry name" value="WH-like_DNA-bd_sf"/>
</dbReference>
<evidence type="ECO:0000256" key="4">
    <source>
        <dbReference type="ARBA" id="ARBA00023163"/>
    </source>
</evidence>
<evidence type="ECO:0000313" key="6">
    <source>
        <dbReference type="EMBL" id="MDD1793699.1"/>
    </source>
</evidence>
<dbReference type="InterPro" id="IPR000847">
    <property type="entry name" value="LysR_HTH_N"/>
</dbReference>
<keyword evidence="7" id="KW-1185">Reference proteome</keyword>
<comment type="similarity">
    <text evidence="1">Belongs to the LysR transcriptional regulatory family.</text>
</comment>
<keyword evidence="4" id="KW-0804">Transcription</keyword>
<dbReference type="PANTHER" id="PTHR30126:SF91">
    <property type="entry name" value="LYSR FAMILY TRANSCRIPTIONAL REGULATOR"/>
    <property type="match status" value="1"/>
</dbReference>
<dbReference type="Gene3D" id="1.10.10.10">
    <property type="entry name" value="Winged helix-like DNA-binding domain superfamily/Winged helix DNA-binding domain"/>
    <property type="match status" value="1"/>
</dbReference>
<evidence type="ECO:0000256" key="3">
    <source>
        <dbReference type="ARBA" id="ARBA00023125"/>
    </source>
</evidence>
<gene>
    <name evidence="6" type="ORF">LRP50_11210</name>
</gene>
<sequence length="295" mass="33214">MQWTLEQLKAFVESAEAGSFSAGARKLGKAQSRVSTAIANLEVDLGFDLFDRSAKLPVLTEAGKEMLVDAKAILQQCQRMNSRAMAVTQGDPVAFTVAMDEAVPMQTFEILFTMLAEHFPELKVTILNGSQDDISTWVSEGRADMGFIFRVKPLTQSLDWYDITTVNQVLIAAYDHPLSDIEHPHEDDLVKHRQLAIRDRLGYSQEQPLSPRYWHIDSYFYIANLVMRGVGWAFVPAHVANHDWLESTVKLLSLNELSSPPLLTLSAIKTKKRGWDNVMLWIDSTLHTLFPGQHS</sequence>
<dbReference type="InterPro" id="IPR005119">
    <property type="entry name" value="LysR_subst-bd"/>
</dbReference>
<dbReference type="PROSITE" id="PS50931">
    <property type="entry name" value="HTH_LYSR"/>
    <property type="match status" value="1"/>
</dbReference>
<dbReference type="Pfam" id="PF00126">
    <property type="entry name" value="HTH_1"/>
    <property type="match status" value="1"/>
</dbReference>
<dbReference type="SUPFAM" id="SSF53850">
    <property type="entry name" value="Periplasmic binding protein-like II"/>
    <property type="match status" value="1"/>
</dbReference>
<protein>
    <submittedName>
        <fullName evidence="6">LysR family transcriptional regulator</fullName>
    </submittedName>
</protein>
<dbReference type="PANTHER" id="PTHR30126">
    <property type="entry name" value="HTH-TYPE TRANSCRIPTIONAL REGULATOR"/>
    <property type="match status" value="1"/>
</dbReference>
<comment type="caution">
    <text evidence="6">The sequence shown here is derived from an EMBL/GenBank/DDBJ whole genome shotgun (WGS) entry which is preliminary data.</text>
</comment>
<feature type="domain" description="HTH lysR-type" evidence="5">
    <location>
        <begin position="3"/>
        <end position="60"/>
    </location>
</feature>
<dbReference type="InterPro" id="IPR036390">
    <property type="entry name" value="WH_DNA-bd_sf"/>
</dbReference>
<evidence type="ECO:0000256" key="1">
    <source>
        <dbReference type="ARBA" id="ARBA00009437"/>
    </source>
</evidence>
<dbReference type="Proteomes" id="UP001149400">
    <property type="component" value="Unassembled WGS sequence"/>
</dbReference>
<evidence type="ECO:0000259" key="5">
    <source>
        <dbReference type="PROSITE" id="PS50931"/>
    </source>
</evidence>
<dbReference type="Gene3D" id="3.40.190.290">
    <property type="match status" value="1"/>
</dbReference>
<keyword evidence="3" id="KW-0238">DNA-binding</keyword>
<dbReference type="EMBL" id="JAJUBC010000011">
    <property type="protein sequence ID" value="MDD1793699.1"/>
    <property type="molecule type" value="Genomic_DNA"/>
</dbReference>
<reference evidence="6" key="1">
    <citation type="submission" date="2021-12" db="EMBL/GenBank/DDBJ databases">
        <title>Enterovibrio ZSDZ35 sp. nov. and Enterovibrio ZSDZ42 sp. nov., isolated from coastal seawater in Qingdao.</title>
        <authorList>
            <person name="Zhang P."/>
        </authorList>
    </citation>
    <scope>NUCLEOTIDE SEQUENCE</scope>
    <source>
        <strain evidence="6">ZSDZ42</strain>
    </source>
</reference>
<name>A0ABT5R0A2_9GAMM</name>
<keyword evidence="2" id="KW-0805">Transcription regulation</keyword>
<organism evidence="6 7">
    <name type="scientific">Enterovibrio gelatinilyticus</name>
    <dbReference type="NCBI Taxonomy" id="2899819"/>
    <lineage>
        <taxon>Bacteria</taxon>
        <taxon>Pseudomonadati</taxon>
        <taxon>Pseudomonadota</taxon>
        <taxon>Gammaproteobacteria</taxon>
        <taxon>Vibrionales</taxon>
        <taxon>Vibrionaceae</taxon>
        <taxon>Enterovibrio</taxon>
    </lineage>
</organism>
<evidence type="ECO:0000313" key="7">
    <source>
        <dbReference type="Proteomes" id="UP001149400"/>
    </source>
</evidence>
<evidence type="ECO:0000256" key="2">
    <source>
        <dbReference type="ARBA" id="ARBA00023015"/>
    </source>
</evidence>
<dbReference type="CDD" id="cd05466">
    <property type="entry name" value="PBP2_LTTR_substrate"/>
    <property type="match status" value="1"/>
</dbReference>
<proteinExistence type="inferred from homology"/>
<dbReference type="SUPFAM" id="SSF46785">
    <property type="entry name" value="Winged helix' DNA-binding domain"/>
    <property type="match status" value="1"/>
</dbReference>
<dbReference type="Pfam" id="PF03466">
    <property type="entry name" value="LysR_substrate"/>
    <property type="match status" value="1"/>
</dbReference>